<dbReference type="EMBL" id="GGEC01061843">
    <property type="protein sequence ID" value="MBX42327.1"/>
    <property type="molecule type" value="Transcribed_RNA"/>
</dbReference>
<accession>A0A2P2NIN1</accession>
<sequence>MRWFLASIGCCTYGIPLSGQTTMCISLPCPGRCCRYHTSLSGTSRASLQRCLGIQSPTHRGSSQTHLHWMYRRQHRYQLYNPLAI</sequence>
<protein>
    <submittedName>
        <fullName evidence="1">Uncharacterized protein</fullName>
    </submittedName>
</protein>
<dbReference type="AlphaFoldDB" id="A0A2P2NIN1"/>
<proteinExistence type="predicted"/>
<evidence type="ECO:0000313" key="1">
    <source>
        <dbReference type="EMBL" id="MBX42327.1"/>
    </source>
</evidence>
<organism evidence="1">
    <name type="scientific">Rhizophora mucronata</name>
    <name type="common">Asiatic mangrove</name>
    <dbReference type="NCBI Taxonomy" id="61149"/>
    <lineage>
        <taxon>Eukaryota</taxon>
        <taxon>Viridiplantae</taxon>
        <taxon>Streptophyta</taxon>
        <taxon>Embryophyta</taxon>
        <taxon>Tracheophyta</taxon>
        <taxon>Spermatophyta</taxon>
        <taxon>Magnoliopsida</taxon>
        <taxon>eudicotyledons</taxon>
        <taxon>Gunneridae</taxon>
        <taxon>Pentapetalae</taxon>
        <taxon>rosids</taxon>
        <taxon>fabids</taxon>
        <taxon>Malpighiales</taxon>
        <taxon>Rhizophoraceae</taxon>
        <taxon>Rhizophora</taxon>
    </lineage>
</organism>
<name>A0A2P2NIN1_RHIMU</name>
<reference evidence="1" key="1">
    <citation type="submission" date="2018-02" db="EMBL/GenBank/DDBJ databases">
        <title>Rhizophora mucronata_Transcriptome.</title>
        <authorList>
            <person name="Meera S.P."/>
            <person name="Sreeshan A."/>
            <person name="Augustine A."/>
        </authorList>
    </citation>
    <scope>NUCLEOTIDE SEQUENCE</scope>
    <source>
        <tissue evidence="1">Leaf</tissue>
    </source>
</reference>